<dbReference type="AlphaFoldDB" id="A0A2U1S9I6"/>
<feature type="domain" description="DUF2207" evidence="3">
    <location>
        <begin position="31"/>
        <end position="208"/>
    </location>
</feature>
<keyword evidence="2" id="KW-1133">Transmembrane helix</keyword>
<dbReference type="InterPro" id="IPR048389">
    <property type="entry name" value="YciQ-like_C"/>
</dbReference>
<comment type="caution">
    <text evidence="5">The sequence shown here is derived from an EMBL/GenBank/DDBJ whole genome shotgun (WGS) entry which is preliminary data.</text>
</comment>
<feature type="compositionally biased region" description="Gly residues" evidence="1">
    <location>
        <begin position="567"/>
        <end position="581"/>
    </location>
</feature>
<dbReference type="Pfam" id="PF20990">
    <property type="entry name" value="DUF2207_C"/>
    <property type="match status" value="1"/>
</dbReference>
<proteinExistence type="predicted"/>
<accession>A0A2U1S9I6</accession>
<evidence type="ECO:0000256" key="2">
    <source>
        <dbReference type="SAM" id="Phobius"/>
    </source>
</evidence>
<evidence type="ECO:0000313" key="5">
    <source>
        <dbReference type="EMBL" id="PWB87070.1"/>
    </source>
</evidence>
<feature type="transmembrane region" description="Helical" evidence="2">
    <location>
        <begin position="444"/>
        <end position="466"/>
    </location>
</feature>
<evidence type="ECO:0000259" key="4">
    <source>
        <dbReference type="Pfam" id="PF20990"/>
    </source>
</evidence>
<evidence type="ECO:0008006" key="7">
    <source>
        <dbReference type="Google" id="ProtNLM"/>
    </source>
</evidence>
<reference evidence="5 6" key="1">
    <citation type="submission" date="2017-03" db="EMBL/GenBank/DDBJ databases">
        <title>Genome sequence of Methanobrevibacter wosei.</title>
        <authorList>
            <person name="Poehlein A."/>
            <person name="Seedorf H."/>
            <person name="Daniel R."/>
        </authorList>
    </citation>
    <scope>NUCLEOTIDE SEQUENCE [LARGE SCALE GENOMIC DNA]</scope>
    <source>
        <strain evidence="5 6">DSM 11979</strain>
    </source>
</reference>
<dbReference type="RefSeq" id="WP_116669011.1">
    <property type="nucleotide sequence ID" value="NZ_MZGU01000002.1"/>
</dbReference>
<dbReference type="Pfam" id="PF09972">
    <property type="entry name" value="DUF2207"/>
    <property type="match status" value="1"/>
</dbReference>
<evidence type="ECO:0000259" key="3">
    <source>
        <dbReference type="Pfam" id="PF09972"/>
    </source>
</evidence>
<dbReference type="OrthoDB" id="137138at2157"/>
<organism evidence="5 6">
    <name type="scientific">Methanobrevibacter woesei</name>
    <dbReference type="NCBI Taxonomy" id="190976"/>
    <lineage>
        <taxon>Archaea</taxon>
        <taxon>Methanobacteriati</taxon>
        <taxon>Methanobacteriota</taxon>
        <taxon>Methanomada group</taxon>
        <taxon>Methanobacteria</taxon>
        <taxon>Methanobacteriales</taxon>
        <taxon>Methanobacteriaceae</taxon>
        <taxon>Methanobrevibacter</taxon>
    </lineage>
</organism>
<dbReference type="InterPro" id="IPR018702">
    <property type="entry name" value="DUF2207"/>
</dbReference>
<feature type="region of interest" description="Disordered" evidence="1">
    <location>
        <begin position="558"/>
        <end position="581"/>
    </location>
</feature>
<dbReference type="EMBL" id="MZGU01000002">
    <property type="protein sequence ID" value="PWB87070.1"/>
    <property type="molecule type" value="Genomic_DNA"/>
</dbReference>
<name>A0A2U1S9I6_9EURY</name>
<evidence type="ECO:0000313" key="6">
    <source>
        <dbReference type="Proteomes" id="UP000245577"/>
    </source>
</evidence>
<protein>
    <recommendedName>
        <fullName evidence="7">DUF2207 domain-containing protein</fullName>
    </recommendedName>
</protein>
<keyword evidence="2" id="KW-0472">Membrane</keyword>
<feature type="domain" description="Predicted membrane protein YciQ-like C-terminal" evidence="4">
    <location>
        <begin position="281"/>
        <end position="524"/>
    </location>
</feature>
<gene>
    <name evidence="5" type="ORF">MBBWO_01850</name>
</gene>
<keyword evidence="6" id="KW-1185">Reference proteome</keyword>
<evidence type="ECO:0000256" key="1">
    <source>
        <dbReference type="SAM" id="MobiDB-lite"/>
    </source>
</evidence>
<dbReference type="Proteomes" id="UP000245577">
    <property type="component" value="Unassembled WGS sequence"/>
</dbReference>
<feature type="transmembrane region" description="Helical" evidence="2">
    <location>
        <begin position="247"/>
        <end position="268"/>
    </location>
</feature>
<sequence length="581" mass="65561">MFNKKILGILFISLILFSSLTPVFAEDRDYSIEDYDIFLDILPNGLLHINEFISYNFNGEFNGIYRDIPLKEGESIDNIEISLSNGIYGTYELLDTDDGKEIKVYLYSDAAMTQPIRDTSVSVFISYDMANVTKIYSDTGEVQFKLWGDEWDQNAREFSAHIQFPSDAGVEYWINPFNAQVNQSWNGNILNIESNQLYSSEYLEFRSAIPLSEFSNAEYARHIDEPGLSEIHKIQDGEAFKSDLNNALSLIAPGLLVLFIICFVGVYVKFGREPKVNYNGIYEREPPSDDAPLIVNAMYGKGNVGTINEDGFQAVIMDLIDRKILSFSDEDNKLNLKLTDKYNPSELEDYERDVIRLIRGFEVDGVIDLNSIEGQLSSSMRAQAFLDDFNLFKSDFKALHVEPIMDELFDDNGYIYMLVSAIIGLAVAIILSIVTFVLDFSYLIYYTMAPLIIISVICLFLPNTFAGRWTEEGMLKHKQWDNFKKYLNDFSLIKEYPPESIVIWNKYLVYATALGVADNVQKAMKELVPESYIDDDELYRFRFYGGYMIFASSFSTASSTVSPDSPGGVGGGSGGGGGGAF</sequence>
<feature type="transmembrane region" description="Helical" evidence="2">
    <location>
        <begin position="414"/>
        <end position="438"/>
    </location>
</feature>
<keyword evidence="2" id="KW-0812">Transmembrane</keyword>